<comment type="caution">
    <text evidence="1">The sequence shown here is derived from an EMBL/GenBank/DDBJ whole genome shotgun (WGS) entry which is preliminary data.</text>
</comment>
<sequence length="67" mass="8011">MLRKNADLHRFFVFFILDEGRILQEARQRLREFIMKTSALALIEAVSFYVGVHHKRYKWIAGLAPKY</sequence>
<evidence type="ECO:0000313" key="1">
    <source>
        <dbReference type="EMBL" id="OCB68570.1"/>
    </source>
</evidence>
<reference evidence="2" key="1">
    <citation type="submission" date="2016-03" db="EMBL/GenBank/DDBJ databases">
        <title>Draft genome sequence of Paenibacillus glacialis DSM 22343.</title>
        <authorList>
            <person name="Shin S.-K."/>
            <person name="Yi H."/>
        </authorList>
    </citation>
    <scope>NUCLEOTIDE SEQUENCE [LARGE SCALE GENOMIC DNA]</scope>
    <source>
        <strain evidence="2">CCUG 60099</strain>
    </source>
</reference>
<keyword evidence="2" id="KW-1185">Reference proteome</keyword>
<proteinExistence type="predicted"/>
<evidence type="ECO:0000313" key="2">
    <source>
        <dbReference type="Proteomes" id="UP000093343"/>
    </source>
</evidence>
<dbReference type="Proteomes" id="UP000093343">
    <property type="component" value="Unassembled WGS sequence"/>
</dbReference>
<name>A0ABX2XBM3_9FLAO</name>
<accession>A0ABX2XBM3</accession>
<organism evidence="1 2">
    <name type="scientific">Flavobacterium piscis</name>
    <dbReference type="NCBI Taxonomy" id="1114874"/>
    <lineage>
        <taxon>Bacteria</taxon>
        <taxon>Pseudomonadati</taxon>
        <taxon>Bacteroidota</taxon>
        <taxon>Flavobacteriia</taxon>
        <taxon>Flavobacteriales</taxon>
        <taxon>Flavobacteriaceae</taxon>
        <taxon>Flavobacterium</taxon>
    </lineage>
</organism>
<dbReference type="EMBL" id="LVEN01000050">
    <property type="protein sequence ID" value="OCB68570.1"/>
    <property type="molecule type" value="Genomic_DNA"/>
</dbReference>
<gene>
    <name evidence="1" type="ORF">FLP_24865</name>
</gene>
<protein>
    <submittedName>
        <fullName evidence="1">Uncharacterized protein</fullName>
    </submittedName>
</protein>